<gene>
    <name evidence="6" type="ORF">GCM10009039_21040</name>
</gene>
<feature type="transmembrane region" description="Helical" evidence="5">
    <location>
        <begin position="122"/>
        <end position="155"/>
    </location>
</feature>
<dbReference type="AlphaFoldDB" id="A0A830FD00"/>
<reference evidence="6" key="1">
    <citation type="journal article" date="2014" name="Int. J. Syst. Evol. Microbiol.">
        <title>Complete genome sequence of Corynebacterium casei LMG S-19264T (=DSM 44701T), isolated from a smear-ripened cheese.</title>
        <authorList>
            <consortium name="US DOE Joint Genome Institute (JGI-PGF)"/>
            <person name="Walter F."/>
            <person name="Albersmeier A."/>
            <person name="Kalinowski J."/>
            <person name="Ruckert C."/>
        </authorList>
    </citation>
    <scope>NUCLEOTIDE SEQUENCE</scope>
    <source>
        <strain evidence="6">JCM 19596</strain>
    </source>
</reference>
<feature type="transmembrane region" description="Helical" evidence="5">
    <location>
        <begin position="83"/>
        <end position="101"/>
    </location>
</feature>
<dbReference type="GO" id="GO:0005886">
    <property type="term" value="C:plasma membrane"/>
    <property type="evidence" value="ECO:0007669"/>
    <property type="project" value="TreeGrafter"/>
</dbReference>
<evidence type="ECO:0000256" key="5">
    <source>
        <dbReference type="SAM" id="Phobius"/>
    </source>
</evidence>
<feature type="transmembrane region" description="Helical" evidence="5">
    <location>
        <begin position="432"/>
        <end position="454"/>
    </location>
</feature>
<dbReference type="NCBIfam" id="TIGR00785">
    <property type="entry name" value="dass"/>
    <property type="match status" value="1"/>
</dbReference>
<dbReference type="PANTHER" id="PTHR10283:SF82">
    <property type="entry name" value="SOLUTE CARRIER FAMILY 13 MEMBER 2"/>
    <property type="match status" value="1"/>
</dbReference>
<evidence type="ECO:0000256" key="3">
    <source>
        <dbReference type="ARBA" id="ARBA00022989"/>
    </source>
</evidence>
<feature type="transmembrane region" description="Helical" evidence="5">
    <location>
        <begin position="53"/>
        <end position="71"/>
    </location>
</feature>
<protein>
    <submittedName>
        <fullName evidence="6">Transporter divalent anion:Na+ symporter (DASS) family protein</fullName>
    </submittedName>
</protein>
<feature type="transmembrane region" description="Helical" evidence="5">
    <location>
        <begin position="267"/>
        <end position="287"/>
    </location>
</feature>
<sequence>MDQRRVASLLAAVALTAGVTAAPTPAGLTPAGQYALATMAFAATLWVTGALPLAVTSLLVPALLGVLGVYSRFEDALSGFADPVVFLFLATFVLAAALQRHGLDRRVALRLVARFGSSPRRLVLGVMVTTAVLSMVVSNTATAAMMLPIAVGLVAELDAGDTDNLHVSLVLGTAYAASVGGVGTLVGTPPNAIAVATLRETLGVDVSFFDWLAVGLPVVAVTLPVVWAVLTYWLYPPRVADVSAARDAARAELAGLGPLDAAARRTAGVFLAVAVLWVLGGLGFLAADVLPDAWHVTLFGGSGPSVFDTVGHTGVLYYALVGLLAVPALVLLGCVDESDVFRGVDWPTLLLFGGGISLADALSDTHATEWLAAVVFDGLALPVFLALVALVVLVTVAFSELASNTATVAILAPVLVALGATVAPAYGLTAAAAGVTLVLAAAVGASFGFALPVATPPNAIAYGTGEVTRDQMLRAGLTLDVLFVPITTLLVTGVVALLLAVIAA</sequence>
<feature type="transmembrane region" description="Helical" evidence="5">
    <location>
        <begin position="379"/>
        <end position="398"/>
    </location>
</feature>
<dbReference type="InterPro" id="IPR001898">
    <property type="entry name" value="SLC13A/DASS"/>
</dbReference>
<comment type="caution">
    <text evidence="6">The sequence shown here is derived from an EMBL/GenBank/DDBJ whole genome shotgun (WGS) entry which is preliminary data.</text>
</comment>
<dbReference type="CDD" id="cd01115">
    <property type="entry name" value="SLC13_permease"/>
    <property type="match status" value="1"/>
</dbReference>
<name>A0A830FD00_9EURY</name>
<evidence type="ECO:0000313" key="7">
    <source>
        <dbReference type="Proteomes" id="UP000607197"/>
    </source>
</evidence>
<accession>A0A830FD00</accession>
<keyword evidence="2 5" id="KW-0812">Transmembrane</keyword>
<keyword evidence="7" id="KW-1185">Reference proteome</keyword>
<proteinExistence type="predicted"/>
<evidence type="ECO:0000256" key="4">
    <source>
        <dbReference type="ARBA" id="ARBA00023136"/>
    </source>
</evidence>
<dbReference type="PANTHER" id="PTHR10283">
    <property type="entry name" value="SOLUTE CARRIER FAMILY 13 MEMBER"/>
    <property type="match status" value="1"/>
</dbReference>
<feature type="transmembrane region" description="Helical" evidence="5">
    <location>
        <begin position="475"/>
        <end position="503"/>
    </location>
</feature>
<dbReference type="Pfam" id="PF00939">
    <property type="entry name" value="Na_sulph_symp"/>
    <property type="match status" value="1"/>
</dbReference>
<evidence type="ECO:0000256" key="1">
    <source>
        <dbReference type="ARBA" id="ARBA00004141"/>
    </source>
</evidence>
<dbReference type="EMBL" id="BMPG01000002">
    <property type="protein sequence ID" value="GGL62910.1"/>
    <property type="molecule type" value="Genomic_DNA"/>
</dbReference>
<reference evidence="6" key="2">
    <citation type="submission" date="2020-09" db="EMBL/GenBank/DDBJ databases">
        <authorList>
            <person name="Sun Q."/>
            <person name="Ohkuma M."/>
        </authorList>
    </citation>
    <scope>NUCLEOTIDE SEQUENCE</scope>
    <source>
        <strain evidence="6">JCM 19596</strain>
    </source>
</reference>
<dbReference type="OrthoDB" id="19068at2157"/>
<evidence type="ECO:0000256" key="2">
    <source>
        <dbReference type="ARBA" id="ARBA00022692"/>
    </source>
</evidence>
<dbReference type="GO" id="GO:0008514">
    <property type="term" value="F:organic anion transmembrane transporter activity"/>
    <property type="evidence" value="ECO:0007669"/>
    <property type="project" value="UniProtKB-ARBA"/>
</dbReference>
<keyword evidence="4 5" id="KW-0472">Membrane</keyword>
<dbReference type="Proteomes" id="UP000607197">
    <property type="component" value="Unassembled WGS sequence"/>
</dbReference>
<feature type="transmembrane region" description="Helical" evidence="5">
    <location>
        <begin position="211"/>
        <end position="235"/>
    </location>
</feature>
<comment type="subcellular location">
    <subcellularLocation>
        <location evidence="1">Membrane</location>
        <topology evidence="1">Multi-pass membrane protein</topology>
    </subcellularLocation>
</comment>
<keyword evidence="3 5" id="KW-1133">Transmembrane helix</keyword>
<evidence type="ECO:0000313" key="6">
    <source>
        <dbReference type="EMBL" id="GGL62910.1"/>
    </source>
</evidence>
<feature type="transmembrane region" description="Helical" evidence="5">
    <location>
        <begin position="315"/>
        <end position="333"/>
    </location>
</feature>
<feature type="transmembrane region" description="Helical" evidence="5">
    <location>
        <begin position="405"/>
        <end position="426"/>
    </location>
</feature>
<dbReference type="GO" id="GO:1905039">
    <property type="term" value="P:carboxylic acid transmembrane transport"/>
    <property type="evidence" value="ECO:0007669"/>
    <property type="project" value="UniProtKB-ARBA"/>
</dbReference>
<dbReference type="RefSeq" id="WP_188978693.1">
    <property type="nucleotide sequence ID" value="NZ_BMPG01000002.1"/>
</dbReference>
<organism evidence="6 7">
    <name type="scientific">Halocalculus aciditolerans</name>
    <dbReference type="NCBI Taxonomy" id="1383812"/>
    <lineage>
        <taxon>Archaea</taxon>
        <taxon>Methanobacteriati</taxon>
        <taxon>Methanobacteriota</taxon>
        <taxon>Stenosarchaea group</taxon>
        <taxon>Halobacteria</taxon>
        <taxon>Halobacteriales</taxon>
        <taxon>Halobacteriaceae</taxon>
        <taxon>Halocalculus</taxon>
    </lineage>
</organism>